<name>A0A835KNS5_9POAL</name>
<evidence type="ECO:0000313" key="2">
    <source>
        <dbReference type="Proteomes" id="UP000636709"/>
    </source>
</evidence>
<dbReference type="InterPro" id="IPR004320">
    <property type="entry name" value="BPS1_pln"/>
</dbReference>
<dbReference type="EMBL" id="JACEFO010000910">
    <property type="protein sequence ID" value="KAF8753094.1"/>
    <property type="molecule type" value="Genomic_DNA"/>
</dbReference>
<dbReference type="OrthoDB" id="624323at2759"/>
<keyword evidence="2" id="KW-1185">Reference proteome</keyword>
<dbReference type="Proteomes" id="UP000636709">
    <property type="component" value="Unassembled WGS sequence"/>
</dbReference>
<dbReference type="PANTHER" id="PTHR33070">
    <property type="entry name" value="OS06G0725500 PROTEIN"/>
    <property type="match status" value="1"/>
</dbReference>
<dbReference type="AlphaFoldDB" id="A0A835KNS5"/>
<reference evidence="1" key="1">
    <citation type="submission" date="2020-07" db="EMBL/GenBank/DDBJ databases">
        <title>Genome sequence and genetic diversity analysis of an under-domesticated orphan crop, white fonio (Digitaria exilis).</title>
        <authorList>
            <person name="Bennetzen J.L."/>
            <person name="Chen S."/>
            <person name="Ma X."/>
            <person name="Wang X."/>
            <person name="Yssel A.E.J."/>
            <person name="Chaluvadi S.R."/>
            <person name="Johnson M."/>
            <person name="Gangashetty P."/>
            <person name="Hamidou F."/>
            <person name="Sanogo M.D."/>
            <person name="Zwaenepoel A."/>
            <person name="Wallace J."/>
            <person name="Van De Peer Y."/>
            <person name="Van Deynze A."/>
        </authorList>
    </citation>
    <scope>NUCLEOTIDE SEQUENCE</scope>
    <source>
        <tissue evidence="1">Leaves</tissue>
    </source>
</reference>
<gene>
    <name evidence="1" type="ORF">HU200_011748</name>
</gene>
<comment type="caution">
    <text evidence="1">The sequence shown here is derived from an EMBL/GenBank/DDBJ whole genome shotgun (WGS) entry which is preliminary data.</text>
</comment>
<sequence>MAFHLRSVSLPSKRLSNEAEVEAQLQSLEASISSPSATIESTCDGLRRLGDVYSHIEEIIHLPSNQVCSIQQRKRKVVEEELDRSLILLDLCNAMQQSFLELKAIVQEMQLDLKRGDNVAVQGKFQSYTRSARKVQKQFKKSTIHLLSKQIVMPNGSKWSLVSKAFHKKKIVCEEEQLQVLESDIVDIESGVETLFRTLIQSRVSLLNTLTL</sequence>
<protein>
    <submittedName>
        <fullName evidence="1">Uncharacterized protein</fullName>
    </submittedName>
</protein>
<organism evidence="1 2">
    <name type="scientific">Digitaria exilis</name>
    <dbReference type="NCBI Taxonomy" id="1010633"/>
    <lineage>
        <taxon>Eukaryota</taxon>
        <taxon>Viridiplantae</taxon>
        <taxon>Streptophyta</taxon>
        <taxon>Embryophyta</taxon>
        <taxon>Tracheophyta</taxon>
        <taxon>Spermatophyta</taxon>
        <taxon>Magnoliopsida</taxon>
        <taxon>Liliopsida</taxon>
        <taxon>Poales</taxon>
        <taxon>Poaceae</taxon>
        <taxon>PACMAD clade</taxon>
        <taxon>Panicoideae</taxon>
        <taxon>Panicodae</taxon>
        <taxon>Paniceae</taxon>
        <taxon>Anthephorinae</taxon>
        <taxon>Digitaria</taxon>
    </lineage>
</organism>
<evidence type="ECO:0000313" key="1">
    <source>
        <dbReference type="EMBL" id="KAF8753094.1"/>
    </source>
</evidence>
<dbReference type="GO" id="GO:0048364">
    <property type="term" value="P:root development"/>
    <property type="evidence" value="ECO:0007669"/>
    <property type="project" value="InterPro"/>
</dbReference>
<dbReference type="PANTHER" id="PTHR33070:SF91">
    <property type="entry name" value="OS08G0551500 PROTEIN"/>
    <property type="match status" value="1"/>
</dbReference>
<accession>A0A835KNS5</accession>
<dbReference type="Pfam" id="PF03087">
    <property type="entry name" value="BPS1"/>
    <property type="match status" value="2"/>
</dbReference>
<dbReference type="GO" id="GO:0048367">
    <property type="term" value="P:shoot system development"/>
    <property type="evidence" value="ECO:0007669"/>
    <property type="project" value="InterPro"/>
</dbReference>
<proteinExistence type="predicted"/>